<name>A0A3B0QVJ1_9ZZZZ</name>
<evidence type="ECO:0000259" key="5">
    <source>
        <dbReference type="Pfam" id="PF02662"/>
    </source>
</evidence>
<reference evidence="6" key="1">
    <citation type="submission" date="2018-06" db="EMBL/GenBank/DDBJ databases">
        <authorList>
            <person name="Zhirakovskaya E."/>
        </authorList>
    </citation>
    <scope>NUCLEOTIDE SEQUENCE</scope>
</reference>
<evidence type="ECO:0000256" key="4">
    <source>
        <dbReference type="ARBA" id="ARBA00023014"/>
    </source>
</evidence>
<dbReference type="InterPro" id="IPR003813">
    <property type="entry name" value="MvhD/FlpD"/>
</dbReference>
<dbReference type="GO" id="GO:0016491">
    <property type="term" value="F:oxidoreductase activity"/>
    <property type="evidence" value="ECO:0007669"/>
    <property type="project" value="UniProtKB-KW"/>
</dbReference>
<sequence>MSEDKKTVATGFEPKIMAFVCNWCTYAGADLAGTSRMEYKDNVRIIKLPCTGRIDPLFIIKAFENGADGVLVSGCHPGDCHYTTGNYHARRRWRAFKSLMDFTGIDETRLQFSWVSASEALKWVDLINKVTADIRKAGPFIEYKALSEGLIETEGALKEC</sequence>
<dbReference type="EMBL" id="UOEA01000064">
    <property type="protein sequence ID" value="VAV84332.1"/>
    <property type="molecule type" value="Genomic_DNA"/>
</dbReference>
<feature type="domain" description="F420-non-reducing hydrogenase iron-sulfur subunit D" evidence="5">
    <location>
        <begin position="16"/>
        <end position="138"/>
    </location>
</feature>
<protein>
    <submittedName>
        <fullName evidence="6">Heterodisulfide reductase subunit D-like protein</fullName>
    </submittedName>
</protein>
<keyword evidence="4" id="KW-0411">Iron-sulfur</keyword>
<keyword evidence="1" id="KW-0479">Metal-binding</keyword>
<keyword evidence="3" id="KW-0408">Iron</keyword>
<dbReference type="Pfam" id="PF02662">
    <property type="entry name" value="FlpD"/>
    <property type="match status" value="1"/>
</dbReference>
<dbReference type="GO" id="GO:0051536">
    <property type="term" value="F:iron-sulfur cluster binding"/>
    <property type="evidence" value="ECO:0007669"/>
    <property type="project" value="UniProtKB-KW"/>
</dbReference>
<proteinExistence type="predicted"/>
<evidence type="ECO:0000313" key="6">
    <source>
        <dbReference type="EMBL" id="VAV84332.1"/>
    </source>
</evidence>
<keyword evidence="2" id="KW-0560">Oxidoreductase</keyword>
<dbReference type="AlphaFoldDB" id="A0A3B0QVJ1"/>
<organism evidence="6">
    <name type="scientific">hydrothermal vent metagenome</name>
    <dbReference type="NCBI Taxonomy" id="652676"/>
    <lineage>
        <taxon>unclassified sequences</taxon>
        <taxon>metagenomes</taxon>
        <taxon>ecological metagenomes</taxon>
    </lineage>
</organism>
<dbReference type="GO" id="GO:0046872">
    <property type="term" value="F:metal ion binding"/>
    <property type="evidence" value="ECO:0007669"/>
    <property type="project" value="UniProtKB-KW"/>
</dbReference>
<gene>
    <name evidence="6" type="ORF">MNBD_DELTA01-1360</name>
</gene>
<accession>A0A3B0QVJ1</accession>
<evidence type="ECO:0000256" key="3">
    <source>
        <dbReference type="ARBA" id="ARBA00023004"/>
    </source>
</evidence>
<evidence type="ECO:0000256" key="1">
    <source>
        <dbReference type="ARBA" id="ARBA00022723"/>
    </source>
</evidence>
<evidence type="ECO:0000256" key="2">
    <source>
        <dbReference type="ARBA" id="ARBA00023002"/>
    </source>
</evidence>